<evidence type="ECO:0000256" key="1">
    <source>
        <dbReference type="SAM" id="MobiDB-lite"/>
    </source>
</evidence>
<evidence type="ECO:0000313" key="3">
    <source>
        <dbReference type="Proteomes" id="UP001310594"/>
    </source>
</evidence>
<dbReference type="Proteomes" id="UP001310594">
    <property type="component" value="Unassembled WGS sequence"/>
</dbReference>
<sequence>MAPNTATSNDSTAPSITTPPVAIHQTATAKHNQWLPNWHTTHASSETANIVPTTEDSKPAMTHRRSSITERIAELLPHHDGHKRPSISDSGPLVVEEDPKTGHPLAHVNRHWPEEDSWRRQKERDGSGEDPVIAPAGVGNVSSY</sequence>
<dbReference type="AlphaFoldDB" id="A0AAN7WC26"/>
<proteinExistence type="predicted"/>
<organism evidence="2 3">
    <name type="scientific">Elasticomyces elasticus</name>
    <dbReference type="NCBI Taxonomy" id="574655"/>
    <lineage>
        <taxon>Eukaryota</taxon>
        <taxon>Fungi</taxon>
        <taxon>Dikarya</taxon>
        <taxon>Ascomycota</taxon>
        <taxon>Pezizomycotina</taxon>
        <taxon>Dothideomycetes</taxon>
        <taxon>Dothideomycetidae</taxon>
        <taxon>Mycosphaerellales</taxon>
        <taxon>Teratosphaeriaceae</taxon>
        <taxon>Elasticomyces</taxon>
    </lineage>
</organism>
<feature type="compositionally biased region" description="Basic and acidic residues" evidence="1">
    <location>
        <begin position="111"/>
        <end position="127"/>
    </location>
</feature>
<dbReference type="EMBL" id="JAVRQU010000014">
    <property type="protein sequence ID" value="KAK5695385.1"/>
    <property type="molecule type" value="Genomic_DNA"/>
</dbReference>
<feature type="compositionally biased region" description="Polar residues" evidence="1">
    <location>
        <begin position="1"/>
        <end position="18"/>
    </location>
</feature>
<protein>
    <submittedName>
        <fullName evidence="2">Uncharacterized protein</fullName>
    </submittedName>
</protein>
<feature type="compositionally biased region" description="Polar residues" evidence="1">
    <location>
        <begin position="37"/>
        <end position="54"/>
    </location>
</feature>
<reference evidence="2" key="1">
    <citation type="submission" date="2023-08" db="EMBL/GenBank/DDBJ databases">
        <title>Black Yeasts Isolated from many extreme environments.</title>
        <authorList>
            <person name="Coleine C."/>
            <person name="Stajich J.E."/>
            <person name="Selbmann L."/>
        </authorList>
    </citation>
    <scope>NUCLEOTIDE SEQUENCE</scope>
    <source>
        <strain evidence="2">CCFEE 5810</strain>
    </source>
</reference>
<feature type="compositionally biased region" description="Basic and acidic residues" evidence="1">
    <location>
        <begin position="67"/>
        <end position="79"/>
    </location>
</feature>
<accession>A0AAN7WC26</accession>
<evidence type="ECO:0000313" key="2">
    <source>
        <dbReference type="EMBL" id="KAK5695385.1"/>
    </source>
</evidence>
<feature type="region of interest" description="Disordered" evidence="1">
    <location>
        <begin position="1"/>
        <end position="20"/>
    </location>
</feature>
<comment type="caution">
    <text evidence="2">The sequence shown here is derived from an EMBL/GenBank/DDBJ whole genome shotgun (WGS) entry which is preliminary data.</text>
</comment>
<feature type="region of interest" description="Disordered" evidence="1">
    <location>
        <begin position="37"/>
        <end position="144"/>
    </location>
</feature>
<gene>
    <name evidence="2" type="ORF">LTR97_008891</name>
</gene>
<name>A0AAN7WC26_9PEZI</name>